<protein>
    <submittedName>
        <fullName evidence="2">Uncharacterized protein</fullName>
    </submittedName>
</protein>
<evidence type="ECO:0000313" key="3">
    <source>
        <dbReference type="Proteomes" id="UP000516647"/>
    </source>
</evidence>
<organism evidence="2 3">
    <name type="scientific">Enterococcus phage 9183</name>
    <dbReference type="NCBI Taxonomy" id="2763102"/>
    <lineage>
        <taxon>Viruses</taxon>
        <taxon>Duplodnaviria</taxon>
        <taxon>Heunggongvirae</taxon>
        <taxon>Uroviricota</taxon>
        <taxon>Caudoviricetes</taxon>
        <taxon>Andrewesvirinae</taxon>
        <taxon>Denvervirus</taxon>
        <taxon>Denvervirus dv9183</taxon>
    </lineage>
</organism>
<gene>
    <name evidence="2" type="ORF">phi9183_ORF076</name>
</gene>
<keyword evidence="1" id="KW-1133">Transmembrane helix</keyword>
<reference evidence="2 3" key="1">
    <citation type="submission" date="2020-08" db="EMBL/GenBank/DDBJ databases">
        <authorList>
            <person name="Canfield G.S."/>
            <person name="Duerkop B.A."/>
        </authorList>
    </citation>
    <scope>NUCLEOTIDE SEQUENCE [LARGE SCALE GENOMIC DNA]</scope>
</reference>
<name>A0A7L7SWZ0_9CAUD</name>
<dbReference type="EMBL" id="MT939241">
    <property type="protein sequence ID" value="QOC57569.1"/>
    <property type="molecule type" value="Genomic_DNA"/>
</dbReference>
<proteinExistence type="predicted"/>
<sequence>MYKFLGLLFILLIEVVAMHLVATPWYGLNVFIIGLITIFLGTIAIGIIVYDEDVDERVHN</sequence>
<evidence type="ECO:0000313" key="2">
    <source>
        <dbReference type="EMBL" id="QOC57569.1"/>
    </source>
</evidence>
<keyword evidence="3" id="KW-1185">Reference proteome</keyword>
<keyword evidence="1" id="KW-0812">Transmembrane</keyword>
<feature type="transmembrane region" description="Helical" evidence="1">
    <location>
        <begin position="27"/>
        <end position="50"/>
    </location>
</feature>
<accession>A0A7L7SWZ0</accession>
<dbReference type="Proteomes" id="UP000516647">
    <property type="component" value="Segment"/>
</dbReference>
<evidence type="ECO:0000256" key="1">
    <source>
        <dbReference type="SAM" id="Phobius"/>
    </source>
</evidence>
<keyword evidence="1" id="KW-0472">Membrane</keyword>